<feature type="transmembrane region" description="Helical" evidence="6">
    <location>
        <begin position="749"/>
        <end position="770"/>
    </location>
</feature>
<keyword evidence="10" id="KW-1185">Reference proteome</keyword>
<dbReference type="Pfam" id="PF12704">
    <property type="entry name" value="MacB_PCD"/>
    <property type="match status" value="2"/>
</dbReference>
<feature type="transmembrane region" description="Helical" evidence="6">
    <location>
        <begin position="665"/>
        <end position="690"/>
    </location>
</feature>
<dbReference type="RefSeq" id="WP_190310358.1">
    <property type="nucleotide sequence ID" value="NZ_JACNYK010000005.1"/>
</dbReference>
<feature type="transmembrane region" description="Helical" evidence="6">
    <location>
        <begin position="331"/>
        <end position="350"/>
    </location>
</feature>
<feature type="domain" description="MacB-like periplasmic core" evidence="8">
    <location>
        <begin position="20"/>
        <end position="236"/>
    </location>
</feature>
<proteinExistence type="predicted"/>
<reference evidence="9 10" key="1">
    <citation type="submission" date="2020-08" db="EMBL/GenBank/DDBJ databases">
        <title>Sphingobacterium sp. DN00404 isolated from aquaculture water.</title>
        <authorList>
            <person name="Zhang M."/>
        </authorList>
    </citation>
    <scope>NUCLEOTIDE SEQUENCE [LARGE SCALE GENOMIC DNA]</scope>
    <source>
        <strain evidence="9 10">KCTC 32294</strain>
    </source>
</reference>
<feature type="domain" description="ABC3 transporter permease C-terminal" evidence="7">
    <location>
        <begin position="283"/>
        <end position="395"/>
    </location>
</feature>
<dbReference type="InterPro" id="IPR003838">
    <property type="entry name" value="ABC3_permease_C"/>
</dbReference>
<keyword evidence="5 6" id="KW-0472">Membrane</keyword>
<keyword evidence="2" id="KW-1003">Cell membrane</keyword>
<dbReference type="PANTHER" id="PTHR30572">
    <property type="entry name" value="MEMBRANE COMPONENT OF TRANSPORTER-RELATED"/>
    <property type="match status" value="1"/>
</dbReference>
<keyword evidence="4 6" id="KW-1133">Transmembrane helix</keyword>
<feature type="transmembrane region" description="Helical" evidence="6">
    <location>
        <begin position="417"/>
        <end position="439"/>
    </location>
</feature>
<evidence type="ECO:0000259" key="7">
    <source>
        <dbReference type="Pfam" id="PF02687"/>
    </source>
</evidence>
<dbReference type="EMBL" id="JACNYK010000005">
    <property type="protein sequence ID" value="MBD1427214.1"/>
    <property type="molecule type" value="Genomic_DNA"/>
</dbReference>
<comment type="caution">
    <text evidence="9">The sequence shown here is derived from an EMBL/GenBank/DDBJ whole genome shotgun (WGS) entry which is preliminary data.</text>
</comment>
<evidence type="ECO:0000259" key="8">
    <source>
        <dbReference type="Pfam" id="PF12704"/>
    </source>
</evidence>
<feature type="transmembrane region" description="Helical" evidence="6">
    <location>
        <begin position="718"/>
        <end position="737"/>
    </location>
</feature>
<protein>
    <submittedName>
        <fullName evidence="9">ABC transporter permease</fullName>
    </submittedName>
</protein>
<comment type="subcellular location">
    <subcellularLocation>
        <location evidence="1">Cell membrane</location>
        <topology evidence="1">Multi-pass membrane protein</topology>
    </subcellularLocation>
</comment>
<dbReference type="PANTHER" id="PTHR30572:SF18">
    <property type="entry name" value="ABC-TYPE MACROLIDE FAMILY EXPORT SYSTEM PERMEASE COMPONENT 2"/>
    <property type="match status" value="1"/>
</dbReference>
<dbReference type="Pfam" id="PF02687">
    <property type="entry name" value="FtsX"/>
    <property type="match status" value="2"/>
</dbReference>
<organism evidence="9 10">
    <name type="scientific">Sphingobacterium arenae</name>
    <dbReference type="NCBI Taxonomy" id="1280598"/>
    <lineage>
        <taxon>Bacteria</taxon>
        <taxon>Pseudomonadati</taxon>
        <taxon>Bacteroidota</taxon>
        <taxon>Sphingobacteriia</taxon>
        <taxon>Sphingobacteriales</taxon>
        <taxon>Sphingobacteriaceae</taxon>
        <taxon>Sphingobacterium</taxon>
    </lineage>
</organism>
<evidence type="ECO:0000256" key="5">
    <source>
        <dbReference type="ARBA" id="ARBA00023136"/>
    </source>
</evidence>
<evidence type="ECO:0000256" key="1">
    <source>
        <dbReference type="ARBA" id="ARBA00004651"/>
    </source>
</evidence>
<dbReference type="InterPro" id="IPR050250">
    <property type="entry name" value="Macrolide_Exporter_MacB"/>
</dbReference>
<gene>
    <name evidence="9" type="ORF">H8B17_16655</name>
</gene>
<evidence type="ECO:0000313" key="9">
    <source>
        <dbReference type="EMBL" id="MBD1427214.1"/>
    </source>
</evidence>
<accession>A0ABR7Y7G0</accession>
<evidence type="ECO:0000256" key="6">
    <source>
        <dbReference type="SAM" id="Phobius"/>
    </source>
</evidence>
<evidence type="ECO:0000256" key="4">
    <source>
        <dbReference type="ARBA" id="ARBA00022989"/>
    </source>
</evidence>
<name>A0ABR7Y7G0_9SPHI</name>
<evidence type="ECO:0000313" key="10">
    <source>
        <dbReference type="Proteomes" id="UP000606494"/>
    </source>
</evidence>
<dbReference type="InterPro" id="IPR025857">
    <property type="entry name" value="MacB_PCD"/>
</dbReference>
<sequence length="789" mass="88355">MIKNHLKIARRSLLKNKSFSAINITGLAIGLTAVLLIAIWVQNQFLYDNFYANKAHIYQLMNRTDKDGNVNIHGYTMPAAAPALQQQYPEVEFAARVSWTDEHLFLYEGKSIKSRGFEVDADFLDIFDFPVLYGMKNSMLDEPNSIVLTASFAASLFGYENPINKTITLEDNVPYKVTGVLKDLPTYTDFDFKYLMPLSPERAQKSLNNWNNYSLRTYVTLRENAEVHTFNEKIKPLIRENASYLEWTSIFLYPISKTHLYSRFENGIPVGGKIEQVRLVAGIGFLILLIACINFINLSTARSQKRSKEVGVRKVIGATKKTLVSQFLSESILIAFIAGLISVVLTLISLPLFNRLLDKPLVVDWANPMIWGTGVTFMLITGLLAGVYPAFVLSSFRPIKTLKGIVSISHRPFNFRAGLVVVQFAIAVFLIVATLVIHLQVKFAGEREAGYQTAQLIEIAAEGEIDNDFDALKGELISNRLATHVTRTSGWTVAGGYSSTAMNFSWDGATPEQIDNSFFYMLRTESDFAKTLGLTLSDGRDIDYARVPADSASVLLNETAIKHMGLENPVGKYLKWGDNLYTIVGVVEDYIFNSPYEDVGPLLVLADNQYLHNIVIRSNPQLSMSQNIQGIEKIVKKFNPDYPFSYKFVDEQYAQKFHDQKQMGMLAFIFSMLAIFISALGLFGLASYIAETRIKEIGIRKVLGASIIGISTMLSRDFIKLVVISLLLATPIAWWIMNKWLENFSYRTAISWWVFALAGVTAIAIALLTISGQAIRAALANPVDSLRDE</sequence>
<keyword evidence="3 6" id="KW-0812">Transmembrane</keyword>
<feature type="domain" description="ABC3 transporter permease C-terminal" evidence="7">
    <location>
        <begin position="668"/>
        <end position="777"/>
    </location>
</feature>
<feature type="transmembrane region" description="Helical" evidence="6">
    <location>
        <begin position="279"/>
        <end position="298"/>
    </location>
</feature>
<evidence type="ECO:0000256" key="2">
    <source>
        <dbReference type="ARBA" id="ARBA00022475"/>
    </source>
</evidence>
<evidence type="ECO:0000256" key="3">
    <source>
        <dbReference type="ARBA" id="ARBA00022692"/>
    </source>
</evidence>
<feature type="transmembrane region" description="Helical" evidence="6">
    <location>
        <begin position="21"/>
        <end position="41"/>
    </location>
</feature>
<feature type="domain" description="MacB-like periplasmic core" evidence="8">
    <location>
        <begin position="426"/>
        <end position="627"/>
    </location>
</feature>
<dbReference type="Proteomes" id="UP000606494">
    <property type="component" value="Unassembled WGS sequence"/>
</dbReference>
<feature type="transmembrane region" description="Helical" evidence="6">
    <location>
        <begin position="370"/>
        <end position="396"/>
    </location>
</feature>